<dbReference type="GO" id="GO:0006352">
    <property type="term" value="P:DNA-templated transcription initiation"/>
    <property type="evidence" value="ECO:0007669"/>
    <property type="project" value="InterPro"/>
</dbReference>
<evidence type="ECO:0000256" key="4">
    <source>
        <dbReference type="ARBA" id="ARBA00023163"/>
    </source>
</evidence>
<dbReference type="CDD" id="cd06171">
    <property type="entry name" value="Sigma70_r4"/>
    <property type="match status" value="1"/>
</dbReference>
<dbReference type="AlphaFoldDB" id="A0AAE3VI42"/>
<dbReference type="PANTHER" id="PTHR30603">
    <property type="entry name" value="RNA POLYMERASE SIGMA FACTOR RPO"/>
    <property type="match status" value="1"/>
</dbReference>
<dbReference type="Proteomes" id="UP001238163">
    <property type="component" value="Unassembled WGS sequence"/>
</dbReference>
<accession>A0AAE3VI42</accession>
<keyword evidence="4" id="KW-0804">Transcription</keyword>
<evidence type="ECO:0000256" key="1">
    <source>
        <dbReference type="ARBA" id="ARBA00023015"/>
    </source>
</evidence>
<dbReference type="Pfam" id="PF04542">
    <property type="entry name" value="Sigma70_r2"/>
    <property type="match status" value="1"/>
</dbReference>
<dbReference type="PRINTS" id="PR00046">
    <property type="entry name" value="SIGMA70FCT"/>
</dbReference>
<evidence type="ECO:0000256" key="2">
    <source>
        <dbReference type="ARBA" id="ARBA00023082"/>
    </source>
</evidence>
<evidence type="ECO:0000256" key="5">
    <source>
        <dbReference type="SAM" id="MobiDB-lite"/>
    </source>
</evidence>
<evidence type="ECO:0000313" key="8">
    <source>
        <dbReference type="Proteomes" id="UP001238163"/>
    </source>
</evidence>
<feature type="compositionally biased region" description="Polar residues" evidence="5">
    <location>
        <begin position="1"/>
        <end position="10"/>
    </location>
</feature>
<dbReference type="GO" id="GO:0003677">
    <property type="term" value="F:DNA binding"/>
    <property type="evidence" value="ECO:0007669"/>
    <property type="project" value="UniProtKB-KW"/>
</dbReference>
<dbReference type="InterPro" id="IPR007630">
    <property type="entry name" value="RNA_pol_sigma70_r4"/>
</dbReference>
<feature type="compositionally biased region" description="Polar residues" evidence="5">
    <location>
        <begin position="21"/>
        <end position="37"/>
    </location>
</feature>
<dbReference type="InterPro" id="IPR000943">
    <property type="entry name" value="RNA_pol_sigma70"/>
</dbReference>
<dbReference type="InterPro" id="IPR007627">
    <property type="entry name" value="RNA_pol_sigma70_r2"/>
</dbReference>
<keyword evidence="8" id="KW-1185">Reference proteome</keyword>
<keyword evidence="3" id="KW-0238">DNA-binding</keyword>
<dbReference type="NCBIfam" id="TIGR02937">
    <property type="entry name" value="sigma70-ECF"/>
    <property type="match status" value="1"/>
</dbReference>
<name>A0AAE3VI42_9BACT</name>
<protein>
    <submittedName>
        <fullName evidence="7">RNA polymerase sigma factor (Sigma-70 family)</fullName>
    </submittedName>
</protein>
<organism evidence="7 8">
    <name type="scientific">Oligosphaera ethanolica</name>
    <dbReference type="NCBI Taxonomy" id="760260"/>
    <lineage>
        <taxon>Bacteria</taxon>
        <taxon>Pseudomonadati</taxon>
        <taxon>Lentisphaerota</taxon>
        <taxon>Oligosphaeria</taxon>
        <taxon>Oligosphaerales</taxon>
        <taxon>Oligosphaeraceae</taxon>
        <taxon>Oligosphaera</taxon>
    </lineage>
</organism>
<evidence type="ECO:0000259" key="6">
    <source>
        <dbReference type="PROSITE" id="PS00715"/>
    </source>
</evidence>
<dbReference type="InterPro" id="IPR013324">
    <property type="entry name" value="RNA_pol_sigma_r3/r4-like"/>
</dbReference>
<comment type="caution">
    <text evidence="7">The sequence shown here is derived from an EMBL/GenBank/DDBJ whole genome shotgun (WGS) entry which is preliminary data.</text>
</comment>
<proteinExistence type="predicted"/>
<sequence>MAESDNTVHSPDSGPTADDASCQSRQRPQGAGSQDLQTSYLRMVGSYPRLSPQEEFFYAKQFYEARQQIQAIIRQFPALILFELAILNVPKSGQRLGNFIEVEDSEEDGSIHELLEQIVESFLPSCDKKNDPAPEDIPRISNHAIFWERCAPLLLRDYFFDECLKLIDNDAIRSCFIPAAQWKKAQEPLHHHCALLREARTIMVERNLRLVISIARNYLNYGIPLPDLVQEGNIGLMRAVEKFDYQRGHRFSTYASFWIRQAILRSITNNSRIIRLPANTLRQVNQIRQAEQLLLQKNGDPPSAEDIAAAIDLSPARVRALLKMTMQPISLQAITNTDTNIQDLLPDDNAPHPQDIAAQNTLQDSVKLALDSLDDREREIISRRFGLNGCEVETLATISKDLNLSSERIRQIEAAAINKLRTPGNLKFFEGYK</sequence>
<reference evidence="7" key="1">
    <citation type="submission" date="2023-07" db="EMBL/GenBank/DDBJ databases">
        <title>Genomic Encyclopedia of Type Strains, Phase IV (KMG-IV): sequencing the most valuable type-strain genomes for metagenomic binning, comparative biology and taxonomic classification.</title>
        <authorList>
            <person name="Goeker M."/>
        </authorList>
    </citation>
    <scope>NUCLEOTIDE SEQUENCE</scope>
    <source>
        <strain evidence="7">DSM 24202</strain>
    </source>
</reference>
<dbReference type="Pfam" id="PF04545">
    <property type="entry name" value="Sigma70_r4"/>
    <property type="match status" value="1"/>
</dbReference>
<dbReference type="InterPro" id="IPR009042">
    <property type="entry name" value="RNA_pol_sigma70_r1_2"/>
</dbReference>
<dbReference type="InterPro" id="IPR007624">
    <property type="entry name" value="RNA_pol_sigma70_r3"/>
</dbReference>
<evidence type="ECO:0000256" key="3">
    <source>
        <dbReference type="ARBA" id="ARBA00023125"/>
    </source>
</evidence>
<dbReference type="EMBL" id="JAUSVL010000001">
    <property type="protein sequence ID" value="MDQ0290864.1"/>
    <property type="molecule type" value="Genomic_DNA"/>
</dbReference>
<dbReference type="GO" id="GO:0016987">
    <property type="term" value="F:sigma factor activity"/>
    <property type="evidence" value="ECO:0007669"/>
    <property type="project" value="UniProtKB-KW"/>
</dbReference>
<dbReference type="InterPro" id="IPR013325">
    <property type="entry name" value="RNA_pol_sigma_r2"/>
</dbReference>
<keyword evidence="1" id="KW-0805">Transcription regulation</keyword>
<dbReference type="Gene3D" id="1.20.120.1810">
    <property type="match status" value="1"/>
</dbReference>
<dbReference type="PROSITE" id="PS00715">
    <property type="entry name" value="SIGMA70_1"/>
    <property type="match status" value="1"/>
</dbReference>
<dbReference type="SUPFAM" id="SSF88946">
    <property type="entry name" value="Sigma2 domain of RNA polymerase sigma factors"/>
    <property type="match status" value="1"/>
</dbReference>
<feature type="region of interest" description="Disordered" evidence="5">
    <location>
        <begin position="1"/>
        <end position="37"/>
    </location>
</feature>
<dbReference type="Gene3D" id="1.10.10.10">
    <property type="entry name" value="Winged helix-like DNA-binding domain superfamily/Winged helix DNA-binding domain"/>
    <property type="match status" value="2"/>
</dbReference>
<dbReference type="PANTHER" id="PTHR30603:SF47">
    <property type="entry name" value="RNA POLYMERASE SIGMA FACTOR SIGD, CHLOROPLASTIC"/>
    <property type="match status" value="1"/>
</dbReference>
<evidence type="ECO:0000313" key="7">
    <source>
        <dbReference type="EMBL" id="MDQ0290864.1"/>
    </source>
</evidence>
<dbReference type="InterPro" id="IPR050239">
    <property type="entry name" value="Sigma-70_RNA_pol_init_factors"/>
</dbReference>
<dbReference type="Pfam" id="PF00140">
    <property type="entry name" value="Sigma70_r1_2"/>
    <property type="match status" value="1"/>
</dbReference>
<keyword evidence="2" id="KW-0731">Sigma factor</keyword>
<dbReference type="SUPFAM" id="SSF88659">
    <property type="entry name" value="Sigma3 and sigma4 domains of RNA polymerase sigma factors"/>
    <property type="match status" value="2"/>
</dbReference>
<dbReference type="Pfam" id="PF04539">
    <property type="entry name" value="Sigma70_r3"/>
    <property type="match status" value="1"/>
</dbReference>
<dbReference type="InterPro" id="IPR036388">
    <property type="entry name" value="WH-like_DNA-bd_sf"/>
</dbReference>
<feature type="domain" description="RNA polymerase sigma-70" evidence="6">
    <location>
        <begin position="227"/>
        <end position="240"/>
    </location>
</feature>
<gene>
    <name evidence="7" type="ORF">J3R75_002971</name>
</gene>
<dbReference type="InterPro" id="IPR014284">
    <property type="entry name" value="RNA_pol_sigma-70_dom"/>
</dbReference>
<dbReference type="RefSeq" id="WP_307262840.1">
    <property type="nucleotide sequence ID" value="NZ_JAUSVL010000001.1"/>
</dbReference>